<reference evidence="1" key="2">
    <citation type="submission" date="2020-09" db="EMBL/GenBank/DDBJ databases">
        <authorList>
            <person name="Sun Q."/>
            <person name="Zhou Y."/>
        </authorList>
    </citation>
    <scope>NUCLEOTIDE SEQUENCE</scope>
    <source>
        <strain evidence="1">CGMCC 1.12997</strain>
    </source>
</reference>
<dbReference type="EMBL" id="BMGT01000004">
    <property type="protein sequence ID" value="GGG87103.1"/>
    <property type="molecule type" value="Genomic_DNA"/>
</dbReference>
<reference evidence="1" key="1">
    <citation type="journal article" date="2014" name="Int. J. Syst. Evol. Microbiol.">
        <title>Complete genome sequence of Corynebacterium casei LMG S-19264T (=DSM 44701T), isolated from a smear-ripened cheese.</title>
        <authorList>
            <consortium name="US DOE Joint Genome Institute (JGI-PGF)"/>
            <person name="Walter F."/>
            <person name="Albersmeier A."/>
            <person name="Kalinowski J."/>
            <person name="Ruckert C."/>
        </authorList>
    </citation>
    <scope>NUCLEOTIDE SEQUENCE</scope>
    <source>
        <strain evidence="1">CGMCC 1.12997</strain>
    </source>
</reference>
<dbReference type="RefSeq" id="WP_188555428.1">
    <property type="nucleotide sequence ID" value="NZ_BMGT01000004.1"/>
</dbReference>
<organism evidence="1 2">
    <name type="scientific">Edaphobacter dinghuensis</name>
    <dbReference type="NCBI Taxonomy" id="1560005"/>
    <lineage>
        <taxon>Bacteria</taxon>
        <taxon>Pseudomonadati</taxon>
        <taxon>Acidobacteriota</taxon>
        <taxon>Terriglobia</taxon>
        <taxon>Terriglobales</taxon>
        <taxon>Acidobacteriaceae</taxon>
        <taxon>Edaphobacter</taxon>
    </lineage>
</organism>
<dbReference type="Proteomes" id="UP000647241">
    <property type="component" value="Unassembled WGS sequence"/>
</dbReference>
<name>A0A917MBE8_9BACT</name>
<protein>
    <submittedName>
        <fullName evidence="1">Uncharacterized protein</fullName>
    </submittedName>
</protein>
<dbReference type="AlphaFoldDB" id="A0A917MBE8"/>
<comment type="caution">
    <text evidence="1">The sequence shown here is derived from an EMBL/GenBank/DDBJ whole genome shotgun (WGS) entry which is preliminary data.</text>
</comment>
<proteinExistence type="predicted"/>
<gene>
    <name evidence="1" type="ORF">GCM10011585_33900</name>
</gene>
<sequence>MCCCDKPTVNGEFGYKWQPNDAPMVRRPNAPELHEGQSLIHDEPGRCGGLDSHCHHYRVVKWYSSVYLLVRHGGGDECFRLCTTKALLDTLAALDSSPRYWMLNSLYHAYGDGKRIGTDQTNNYWRTAAADGRIKTRKLRGRNAVKVSVEPKAMPLES</sequence>
<keyword evidence="2" id="KW-1185">Reference proteome</keyword>
<accession>A0A917MBE8</accession>
<evidence type="ECO:0000313" key="2">
    <source>
        <dbReference type="Proteomes" id="UP000647241"/>
    </source>
</evidence>
<evidence type="ECO:0000313" key="1">
    <source>
        <dbReference type="EMBL" id="GGG87103.1"/>
    </source>
</evidence>